<dbReference type="AlphaFoldDB" id="A0A1T5KXD5"/>
<proteinExistence type="predicted"/>
<reference evidence="2 3" key="1">
    <citation type="submission" date="2017-02" db="EMBL/GenBank/DDBJ databases">
        <authorList>
            <person name="Peterson S.W."/>
        </authorList>
    </citation>
    <scope>NUCLEOTIDE SEQUENCE [LARGE SCALE GENOMIC DNA]</scope>
    <source>
        <strain evidence="2 3">DSM 21481</strain>
    </source>
</reference>
<organism evidence="2 3">
    <name type="scientific">Krasilnikoviella flava</name>
    <dbReference type="NCBI Taxonomy" id="526729"/>
    <lineage>
        <taxon>Bacteria</taxon>
        <taxon>Bacillati</taxon>
        <taxon>Actinomycetota</taxon>
        <taxon>Actinomycetes</taxon>
        <taxon>Micrococcales</taxon>
        <taxon>Promicromonosporaceae</taxon>
        <taxon>Krasilnikoviella</taxon>
    </lineage>
</organism>
<accession>A0A1T5KXD5</accession>
<evidence type="ECO:0000313" key="3">
    <source>
        <dbReference type="Proteomes" id="UP000189777"/>
    </source>
</evidence>
<evidence type="ECO:0000313" key="2">
    <source>
        <dbReference type="EMBL" id="SKC68313.1"/>
    </source>
</evidence>
<sequence>MNEYLYYDEFRARQADAERTLRREAEAPEVTRRDRRARRREATRRRRAVRPAWELPAGLIPPQPR</sequence>
<dbReference type="STRING" id="526729.SAMN04324258_2546"/>
<gene>
    <name evidence="2" type="ORF">SAMN04324258_2546</name>
</gene>
<dbReference type="RefSeq" id="WP_079574834.1">
    <property type="nucleotide sequence ID" value="NZ_FUZQ01000004.1"/>
</dbReference>
<dbReference type="EMBL" id="FUZQ01000004">
    <property type="protein sequence ID" value="SKC68313.1"/>
    <property type="molecule type" value="Genomic_DNA"/>
</dbReference>
<keyword evidence="3" id="KW-1185">Reference proteome</keyword>
<feature type="compositionally biased region" description="Basic residues" evidence="1">
    <location>
        <begin position="33"/>
        <end position="49"/>
    </location>
</feature>
<name>A0A1T5KXD5_9MICO</name>
<feature type="compositionally biased region" description="Basic and acidic residues" evidence="1">
    <location>
        <begin position="23"/>
        <end position="32"/>
    </location>
</feature>
<protein>
    <submittedName>
        <fullName evidence="2">Uncharacterized protein</fullName>
    </submittedName>
</protein>
<feature type="region of interest" description="Disordered" evidence="1">
    <location>
        <begin position="23"/>
        <end position="65"/>
    </location>
</feature>
<evidence type="ECO:0000256" key="1">
    <source>
        <dbReference type="SAM" id="MobiDB-lite"/>
    </source>
</evidence>
<dbReference type="Proteomes" id="UP000189777">
    <property type="component" value="Unassembled WGS sequence"/>
</dbReference>